<accession>A0A2A4JYB8</accession>
<organism evidence="2">
    <name type="scientific">Heliothis virescens</name>
    <name type="common">Tobacco budworm moth</name>
    <dbReference type="NCBI Taxonomy" id="7102"/>
    <lineage>
        <taxon>Eukaryota</taxon>
        <taxon>Metazoa</taxon>
        <taxon>Ecdysozoa</taxon>
        <taxon>Arthropoda</taxon>
        <taxon>Hexapoda</taxon>
        <taxon>Insecta</taxon>
        <taxon>Pterygota</taxon>
        <taxon>Neoptera</taxon>
        <taxon>Endopterygota</taxon>
        <taxon>Lepidoptera</taxon>
        <taxon>Glossata</taxon>
        <taxon>Ditrysia</taxon>
        <taxon>Noctuoidea</taxon>
        <taxon>Noctuidae</taxon>
        <taxon>Heliothinae</taxon>
        <taxon>Heliothis</taxon>
    </lineage>
</organism>
<reference evidence="2" key="1">
    <citation type="submission" date="2017-09" db="EMBL/GenBank/DDBJ databases">
        <title>Contemporary evolution of a Lepidopteran species, Heliothis virescens, in response to modern agricultural practices.</title>
        <authorList>
            <person name="Fritz M.L."/>
            <person name="Deyonke A.M."/>
            <person name="Papanicolaou A."/>
            <person name="Micinski S."/>
            <person name="Westbrook J."/>
            <person name="Gould F."/>
        </authorList>
    </citation>
    <scope>NUCLEOTIDE SEQUENCE [LARGE SCALE GENOMIC DNA]</scope>
    <source>
        <strain evidence="2">HvINT-</strain>
        <tissue evidence="2">Whole body</tissue>
    </source>
</reference>
<comment type="caution">
    <text evidence="2">The sequence shown here is derived from an EMBL/GenBank/DDBJ whole genome shotgun (WGS) entry which is preliminary data.</text>
</comment>
<dbReference type="AlphaFoldDB" id="A0A2A4JYB8"/>
<name>A0A2A4JYB8_HELVI</name>
<proteinExistence type="predicted"/>
<evidence type="ECO:0000313" key="2">
    <source>
        <dbReference type="EMBL" id="PCG76766.1"/>
    </source>
</evidence>
<feature type="compositionally biased region" description="Basic and acidic residues" evidence="1">
    <location>
        <begin position="83"/>
        <end position="109"/>
    </location>
</feature>
<dbReference type="EMBL" id="NWSH01000388">
    <property type="protein sequence ID" value="PCG76766.1"/>
    <property type="molecule type" value="Genomic_DNA"/>
</dbReference>
<gene>
    <name evidence="2" type="ORF">B5V51_8754</name>
</gene>
<evidence type="ECO:0000256" key="1">
    <source>
        <dbReference type="SAM" id="MobiDB-lite"/>
    </source>
</evidence>
<sequence length="126" mass="14411">MFKKVKILAREFKPKHWTIESEAGVPITDKVAILERWRNYCQQLYSNPTAYDSDMARLEYSAREPDILLQEIEDAVAKLKPKACGEKEQRTLAEEMDRHNTRSHRDYPADSRTAGARSGGLENDGG</sequence>
<feature type="region of interest" description="Disordered" evidence="1">
    <location>
        <begin position="83"/>
        <end position="126"/>
    </location>
</feature>
<protein>
    <submittedName>
        <fullName evidence="2">Uncharacterized protein</fullName>
    </submittedName>
</protein>